<reference evidence="1 2" key="1">
    <citation type="submission" date="2018-01" db="EMBL/GenBank/DDBJ databases">
        <authorList>
            <person name="Clerissi C."/>
        </authorList>
    </citation>
    <scope>NUCLEOTIDE SEQUENCE [LARGE SCALE GENOMIC DNA]</scope>
    <source>
        <strain evidence="1">Cupriavidus taiwanensis STM 6082</strain>
    </source>
</reference>
<dbReference type="Proteomes" id="UP000256710">
    <property type="component" value="Unassembled WGS sequence"/>
</dbReference>
<evidence type="ECO:0000313" key="1">
    <source>
        <dbReference type="EMBL" id="SOZ36194.1"/>
    </source>
</evidence>
<protein>
    <submittedName>
        <fullName evidence="1">Uncharacterized protein</fullName>
    </submittedName>
</protein>
<sequence>MFFKTSLVCCDVSAVRIGSPVSRSSQFTRVLRNDCGGINGMSTSLHIFRILSAEKRRPSLAPSNLIKGNNLLDFRNNFLRHSR</sequence>
<gene>
    <name evidence="1" type="ORF">CBM2605_A260033</name>
</gene>
<comment type="caution">
    <text evidence="1">The sequence shown here is derived from an EMBL/GenBank/DDBJ whole genome shotgun (WGS) entry which is preliminary data.</text>
</comment>
<organism evidence="1 2">
    <name type="scientific">Cupriavidus neocaledonicus</name>
    <dbReference type="NCBI Taxonomy" id="1040979"/>
    <lineage>
        <taxon>Bacteria</taxon>
        <taxon>Pseudomonadati</taxon>
        <taxon>Pseudomonadota</taxon>
        <taxon>Betaproteobacteria</taxon>
        <taxon>Burkholderiales</taxon>
        <taxon>Burkholderiaceae</taxon>
        <taxon>Cupriavidus</taxon>
    </lineage>
</organism>
<accession>A0ABY1V0R9</accession>
<keyword evidence="2" id="KW-1185">Reference proteome</keyword>
<name>A0ABY1V0R9_9BURK</name>
<proteinExistence type="predicted"/>
<evidence type="ECO:0000313" key="2">
    <source>
        <dbReference type="Proteomes" id="UP000256710"/>
    </source>
</evidence>
<dbReference type="EMBL" id="OFTC01000019">
    <property type="protein sequence ID" value="SOZ36194.1"/>
    <property type="molecule type" value="Genomic_DNA"/>
</dbReference>